<evidence type="ECO:0000313" key="3">
    <source>
        <dbReference type="Proteomes" id="UP000185024"/>
    </source>
</evidence>
<dbReference type="GeneID" id="97278072"/>
<keyword evidence="1" id="KW-0472">Membrane</keyword>
<proteinExistence type="predicted"/>
<evidence type="ECO:0000256" key="1">
    <source>
        <dbReference type="SAM" id="Phobius"/>
    </source>
</evidence>
<name>A0A1N6EMY3_9GAMM</name>
<dbReference type="AlphaFoldDB" id="A0A1N6EMY3"/>
<evidence type="ECO:0000313" key="2">
    <source>
        <dbReference type="EMBL" id="SIN88142.1"/>
    </source>
</evidence>
<keyword evidence="1" id="KW-1133">Transmembrane helix</keyword>
<sequence>MKNMTLFLSRIVGTTLVTAMIVALSLLLIDGKKIKAEIDRDLGARLCPLSHPIYVEIYNYSFKKITGANFSMVLKNGDESGNLLHRSSRIFDKEVSPFGKEYDCYSDEYIHNYIHNKTVINVNEKPYNYNANEDIEDGENESSTARINFSEAIGEANALRDFIKSHSVEVTETYYIN</sequence>
<keyword evidence="1" id="KW-0812">Transmembrane</keyword>
<accession>A0A1N6EMY3</accession>
<dbReference type="RefSeq" id="WP_139296701.1">
    <property type="nucleotide sequence ID" value="NZ_BJOI01000069.1"/>
</dbReference>
<protein>
    <submittedName>
        <fullName evidence="2">Uncharacterized protein</fullName>
    </submittedName>
</protein>
<organism evidence="2 3">
    <name type="scientific">Vreelandella aquamarina</name>
    <dbReference type="NCBI Taxonomy" id="77097"/>
    <lineage>
        <taxon>Bacteria</taxon>
        <taxon>Pseudomonadati</taxon>
        <taxon>Pseudomonadota</taxon>
        <taxon>Gammaproteobacteria</taxon>
        <taxon>Oceanospirillales</taxon>
        <taxon>Halomonadaceae</taxon>
        <taxon>Vreelandella</taxon>
    </lineage>
</organism>
<reference evidence="2 3" key="1">
    <citation type="submission" date="2016-11" db="EMBL/GenBank/DDBJ databases">
        <authorList>
            <person name="Jaros S."/>
            <person name="Januszkiewicz K."/>
            <person name="Wedrychowicz H."/>
        </authorList>
    </citation>
    <scope>NUCLEOTIDE SEQUENCE [LARGE SCALE GENOMIC DNA]</scope>
    <source>
        <strain evidence="2 3">ACAM 239</strain>
    </source>
</reference>
<dbReference type="Proteomes" id="UP000185024">
    <property type="component" value="Unassembled WGS sequence"/>
</dbReference>
<gene>
    <name evidence="2" type="ORF">SAMN05878438_3797</name>
</gene>
<feature type="transmembrane region" description="Helical" evidence="1">
    <location>
        <begin position="6"/>
        <end position="29"/>
    </location>
</feature>
<dbReference type="EMBL" id="FSQX01000002">
    <property type="protein sequence ID" value="SIN88142.1"/>
    <property type="molecule type" value="Genomic_DNA"/>
</dbReference>